<dbReference type="InterPro" id="IPR015425">
    <property type="entry name" value="FH2_Formin"/>
</dbReference>
<dbReference type="SUPFAM" id="SSF101447">
    <property type="entry name" value="Formin homology 2 domain (FH2 domain)"/>
    <property type="match status" value="1"/>
</dbReference>
<dbReference type="EMBL" id="CAKMRJ010003334">
    <property type="protein sequence ID" value="CAH1432744.1"/>
    <property type="molecule type" value="Genomic_DNA"/>
</dbReference>
<dbReference type="PANTHER" id="PTHR45733">
    <property type="entry name" value="FORMIN-J"/>
    <property type="match status" value="1"/>
</dbReference>
<evidence type="ECO:0000313" key="3">
    <source>
        <dbReference type="EMBL" id="CAH1432744.1"/>
    </source>
</evidence>
<organism evidence="3 4">
    <name type="scientific">Lactuca virosa</name>
    <dbReference type="NCBI Taxonomy" id="75947"/>
    <lineage>
        <taxon>Eukaryota</taxon>
        <taxon>Viridiplantae</taxon>
        <taxon>Streptophyta</taxon>
        <taxon>Embryophyta</taxon>
        <taxon>Tracheophyta</taxon>
        <taxon>Spermatophyta</taxon>
        <taxon>Magnoliopsida</taxon>
        <taxon>eudicotyledons</taxon>
        <taxon>Gunneridae</taxon>
        <taxon>Pentapetalae</taxon>
        <taxon>asterids</taxon>
        <taxon>campanulids</taxon>
        <taxon>Asterales</taxon>
        <taxon>Asteraceae</taxon>
        <taxon>Cichorioideae</taxon>
        <taxon>Cichorieae</taxon>
        <taxon>Lactucinae</taxon>
        <taxon>Lactuca</taxon>
    </lineage>
</organism>
<keyword evidence="4" id="KW-1185">Reference proteome</keyword>
<accession>A0AAU9MY36</accession>
<dbReference type="Proteomes" id="UP001157418">
    <property type="component" value="Unassembled WGS sequence"/>
</dbReference>
<evidence type="ECO:0000256" key="1">
    <source>
        <dbReference type="ARBA" id="ARBA00006468"/>
    </source>
</evidence>
<name>A0AAU9MY36_9ASTR</name>
<dbReference type="InterPro" id="IPR042201">
    <property type="entry name" value="FH2_Formin_sf"/>
</dbReference>
<dbReference type="PANTHER" id="PTHR45733:SF16">
    <property type="entry name" value="FORMIN-LIKE PROTEIN"/>
    <property type="match status" value="1"/>
</dbReference>
<dbReference type="InterPro" id="IPR051144">
    <property type="entry name" value="Formin_homology_domain"/>
</dbReference>
<dbReference type="PROSITE" id="PS51444">
    <property type="entry name" value="FH2"/>
    <property type="match status" value="1"/>
</dbReference>
<evidence type="ECO:0000259" key="2">
    <source>
        <dbReference type="PROSITE" id="PS51444"/>
    </source>
</evidence>
<gene>
    <name evidence="3" type="ORF">LVIROSA_LOCUS19374</name>
</gene>
<proteinExistence type="inferred from homology"/>
<reference evidence="3 4" key="1">
    <citation type="submission" date="2022-01" db="EMBL/GenBank/DDBJ databases">
        <authorList>
            <person name="Xiong W."/>
            <person name="Schranz E."/>
        </authorList>
    </citation>
    <scope>NUCLEOTIDE SEQUENCE [LARGE SCALE GENOMIC DNA]</scope>
</reference>
<dbReference type="Gene3D" id="1.20.58.2220">
    <property type="entry name" value="Formin, FH2 domain"/>
    <property type="match status" value="1"/>
</dbReference>
<feature type="domain" description="FH2" evidence="2">
    <location>
        <begin position="1"/>
        <end position="177"/>
    </location>
</feature>
<comment type="caution">
    <text evidence="3">The sequence shown here is derived from an EMBL/GenBank/DDBJ whole genome shotgun (WGS) entry which is preliminary data.</text>
</comment>
<sequence length="177" mass="20506">MQTIFSLVNAFNQRTTAVGFGLDSLLRLNKTCDRSNKTALMHYLCKVLAEKLPELLDFSKELGSLEHASKIQLNFLREEMYAMTKGLDKIVQEKKLCKRDAHVSTRYRKSLKKFLAFAELEVKTLCSLYSWVGKSVDNLIIYFEEDPTKCLYEKVVQTLCVFVRMFSQAHDENCEQI</sequence>
<evidence type="ECO:0000313" key="4">
    <source>
        <dbReference type="Proteomes" id="UP001157418"/>
    </source>
</evidence>
<protein>
    <recommendedName>
        <fullName evidence="2">FH2 domain-containing protein</fullName>
    </recommendedName>
</protein>
<comment type="similarity">
    <text evidence="1">Belongs to the formin-like family. Class-II subfamily.</text>
</comment>
<dbReference type="AlphaFoldDB" id="A0AAU9MY36"/>
<dbReference type="Pfam" id="PF02181">
    <property type="entry name" value="FH2"/>
    <property type="match status" value="1"/>
</dbReference>